<dbReference type="PANTHER" id="PTHR10277">
    <property type="entry name" value="HOMOCITRATE SYNTHASE-RELATED"/>
    <property type="match status" value="1"/>
</dbReference>
<name>A0A926VGA1_9CYAN</name>
<keyword evidence="8" id="KW-1185">Reference proteome</keyword>
<dbReference type="InterPro" id="IPR050073">
    <property type="entry name" value="2-IPM_HCS-like"/>
</dbReference>
<evidence type="ECO:0000256" key="2">
    <source>
        <dbReference type="ARBA" id="ARBA00022430"/>
    </source>
</evidence>
<comment type="caution">
    <text evidence="7">The sequence shown here is derived from an EMBL/GenBank/DDBJ whole genome shotgun (WGS) entry which is preliminary data.</text>
</comment>
<dbReference type="GO" id="GO:0009098">
    <property type="term" value="P:L-leucine biosynthetic process"/>
    <property type="evidence" value="ECO:0007669"/>
    <property type="project" value="UniProtKB-KW"/>
</dbReference>
<evidence type="ECO:0000313" key="7">
    <source>
        <dbReference type="EMBL" id="MBD2183446.1"/>
    </source>
</evidence>
<evidence type="ECO:0000256" key="1">
    <source>
        <dbReference type="ARBA" id="ARBA00009396"/>
    </source>
</evidence>
<sequence>MLATNNKIVIFDTTMRDGELTPGVKMNLQEKIGIAQLLEQMGVDAIEVGYPGRYEKDFEEIFEISKVIKTSTICGLASSDREEIITVAQALAPAAKARIHTYTNVNLSNQSRQSEAEVLAVIKDSISLARNYCDDVEWSAFDATRSELDFLCKSIEVAINSGATTISIPDSLGLMLPEQFAQFLENIFNKVIHINDAIVSVHCHDDLGMAVENSLTALTCGVRQIECAINGLGARKGNADLEKIVQGVLNDGEFQIEIDTSLISIASELVAQITGIEKEK</sequence>
<keyword evidence="4" id="KW-0464">Manganese</keyword>
<dbReference type="GO" id="GO:0003852">
    <property type="term" value="F:2-isopropylmalate synthase activity"/>
    <property type="evidence" value="ECO:0007669"/>
    <property type="project" value="TreeGrafter"/>
</dbReference>
<evidence type="ECO:0000256" key="5">
    <source>
        <dbReference type="ARBA" id="ARBA00023304"/>
    </source>
</evidence>
<dbReference type="Pfam" id="PF00682">
    <property type="entry name" value="HMGL-like"/>
    <property type="match status" value="1"/>
</dbReference>
<dbReference type="EMBL" id="JACJPW010000055">
    <property type="protein sequence ID" value="MBD2183446.1"/>
    <property type="molecule type" value="Genomic_DNA"/>
</dbReference>
<organism evidence="7 8">
    <name type="scientific">Aerosakkonema funiforme FACHB-1375</name>
    <dbReference type="NCBI Taxonomy" id="2949571"/>
    <lineage>
        <taxon>Bacteria</taxon>
        <taxon>Bacillati</taxon>
        <taxon>Cyanobacteriota</taxon>
        <taxon>Cyanophyceae</taxon>
        <taxon>Oscillatoriophycideae</taxon>
        <taxon>Aerosakkonematales</taxon>
        <taxon>Aerosakkonemataceae</taxon>
        <taxon>Aerosakkonema</taxon>
    </lineage>
</organism>
<gene>
    <name evidence="7" type="ORF">H6G03_20690</name>
</gene>
<keyword evidence="3" id="KW-0808">Transferase</keyword>
<evidence type="ECO:0000256" key="4">
    <source>
        <dbReference type="ARBA" id="ARBA00023211"/>
    </source>
</evidence>
<protein>
    <submittedName>
        <fullName evidence="7">2-isopropylmalate synthase</fullName>
    </submittedName>
</protein>
<dbReference type="FunFam" id="3.20.20.70:FF:000010">
    <property type="entry name" value="2-isopropylmalate synthase"/>
    <property type="match status" value="1"/>
</dbReference>
<reference evidence="7" key="2">
    <citation type="submission" date="2020-08" db="EMBL/GenBank/DDBJ databases">
        <authorList>
            <person name="Chen M."/>
            <person name="Teng W."/>
            <person name="Zhao L."/>
            <person name="Hu C."/>
            <person name="Zhou Y."/>
            <person name="Han B."/>
            <person name="Song L."/>
            <person name="Shu W."/>
        </authorList>
    </citation>
    <scope>NUCLEOTIDE SEQUENCE</scope>
    <source>
        <strain evidence="7">FACHB-1375</strain>
    </source>
</reference>
<dbReference type="PROSITE" id="PS50991">
    <property type="entry name" value="PYR_CT"/>
    <property type="match status" value="1"/>
</dbReference>
<proteinExistence type="inferred from homology"/>
<evidence type="ECO:0000313" key="8">
    <source>
        <dbReference type="Proteomes" id="UP000641646"/>
    </source>
</evidence>
<dbReference type="RefSeq" id="WP_190467771.1">
    <property type="nucleotide sequence ID" value="NZ_JACJPW010000055.1"/>
</dbReference>
<dbReference type="SUPFAM" id="SSF51569">
    <property type="entry name" value="Aldolase"/>
    <property type="match status" value="1"/>
</dbReference>
<dbReference type="Gene3D" id="3.20.20.70">
    <property type="entry name" value="Aldolase class I"/>
    <property type="match status" value="1"/>
</dbReference>
<dbReference type="GO" id="GO:0005829">
    <property type="term" value="C:cytosol"/>
    <property type="evidence" value="ECO:0007669"/>
    <property type="project" value="TreeGrafter"/>
</dbReference>
<evidence type="ECO:0000256" key="3">
    <source>
        <dbReference type="ARBA" id="ARBA00022679"/>
    </source>
</evidence>
<dbReference type="InterPro" id="IPR000891">
    <property type="entry name" value="PYR_CT"/>
</dbReference>
<reference evidence="7" key="1">
    <citation type="journal article" date="2015" name="ISME J.">
        <title>Draft Genome Sequence of Streptomyces incarnatus NRRL8089, which Produces the Nucleoside Antibiotic Sinefungin.</title>
        <authorList>
            <person name="Oshima K."/>
            <person name="Hattori M."/>
            <person name="Shimizu H."/>
            <person name="Fukuda K."/>
            <person name="Nemoto M."/>
            <person name="Inagaki K."/>
            <person name="Tamura T."/>
        </authorList>
    </citation>
    <scope>NUCLEOTIDE SEQUENCE</scope>
    <source>
        <strain evidence="7">FACHB-1375</strain>
    </source>
</reference>
<dbReference type="PANTHER" id="PTHR10277:SF9">
    <property type="entry name" value="2-ISOPROPYLMALATE SYNTHASE 1, CHLOROPLASTIC-RELATED"/>
    <property type="match status" value="1"/>
</dbReference>
<comment type="similarity">
    <text evidence="1">Belongs to the alpha-IPM synthase/homocitrate synthase family. LeuA type 1 subfamily.</text>
</comment>
<dbReference type="Proteomes" id="UP000641646">
    <property type="component" value="Unassembled WGS sequence"/>
</dbReference>
<keyword evidence="2" id="KW-0028">Amino-acid biosynthesis</keyword>
<keyword evidence="5" id="KW-0100">Branched-chain amino acid biosynthesis</keyword>
<accession>A0A926VGA1</accession>
<evidence type="ECO:0000259" key="6">
    <source>
        <dbReference type="PROSITE" id="PS50991"/>
    </source>
</evidence>
<dbReference type="AlphaFoldDB" id="A0A926VGA1"/>
<keyword evidence="2" id="KW-0432">Leucine biosynthesis</keyword>
<feature type="domain" description="Pyruvate carboxyltransferase" evidence="6">
    <location>
        <begin position="8"/>
        <end position="264"/>
    </location>
</feature>
<dbReference type="InterPro" id="IPR013785">
    <property type="entry name" value="Aldolase_TIM"/>
</dbReference>